<dbReference type="PANTHER" id="PTHR43371">
    <property type="entry name" value="VITAMIN B12-DEPENDENT RIBONUCLEOTIDE REDUCTASE"/>
    <property type="match status" value="1"/>
</dbReference>
<keyword evidence="3 11" id="KW-0846">Cobalamin</keyword>
<dbReference type="InterPro" id="IPR013509">
    <property type="entry name" value="RNR_lsu_N"/>
</dbReference>
<comment type="cofactor">
    <cofactor evidence="1 11">
        <name>adenosylcob(III)alamin</name>
        <dbReference type="ChEBI" id="CHEBI:18408"/>
    </cofactor>
</comment>
<gene>
    <name evidence="14" type="ORF">BB776_01060</name>
</gene>
<evidence type="ECO:0000313" key="15">
    <source>
        <dbReference type="Proteomes" id="UP000242153"/>
    </source>
</evidence>
<comment type="catalytic activity">
    <reaction evidence="10 11">
        <text>a 2'-deoxyribonucleoside 5'-diphosphate + [thioredoxin]-disulfide + H2O = a ribonucleoside 5'-diphosphate + [thioredoxin]-dithiol</text>
        <dbReference type="Rhea" id="RHEA:23252"/>
        <dbReference type="Rhea" id="RHEA-COMP:10698"/>
        <dbReference type="Rhea" id="RHEA-COMP:10700"/>
        <dbReference type="ChEBI" id="CHEBI:15377"/>
        <dbReference type="ChEBI" id="CHEBI:29950"/>
        <dbReference type="ChEBI" id="CHEBI:50058"/>
        <dbReference type="ChEBI" id="CHEBI:57930"/>
        <dbReference type="ChEBI" id="CHEBI:73316"/>
        <dbReference type="EC" id="1.17.4.1"/>
    </reaction>
</comment>
<keyword evidence="7" id="KW-0215">Deoxyribonucleotide synthesis</keyword>
<dbReference type="Gene3D" id="3.20.70.20">
    <property type="match status" value="1"/>
</dbReference>
<dbReference type="SUPFAM" id="SSF51998">
    <property type="entry name" value="PFL-like glycyl radical enzymes"/>
    <property type="match status" value="1"/>
</dbReference>
<accession>A0ABX3D283</accession>
<evidence type="ECO:0000256" key="6">
    <source>
        <dbReference type="ARBA" id="ARBA00023002"/>
    </source>
</evidence>
<dbReference type="PRINTS" id="PR01183">
    <property type="entry name" value="RIBORDTASEM1"/>
</dbReference>
<reference evidence="14" key="1">
    <citation type="submission" date="2016-07" db="EMBL/GenBank/DDBJ databases">
        <title>Draft genome Planococcus salivarum.</title>
        <authorList>
            <person name="See-Too W.S."/>
        </authorList>
    </citation>
    <scope>NUCLEOTIDE SEQUENCE [LARGE SCALE GENOMIC DNA]</scope>
    <source>
        <strain evidence="14">DSM 23820</strain>
    </source>
</reference>
<comment type="similarity">
    <text evidence="2 11">Belongs to the ribonucleoside diphosphate reductase class-2 family.</text>
</comment>
<evidence type="ECO:0000256" key="7">
    <source>
        <dbReference type="ARBA" id="ARBA00023116"/>
    </source>
</evidence>
<organism evidence="14 15">
    <name type="scientific">Planococcus salinarum</name>
    <dbReference type="NCBI Taxonomy" id="622695"/>
    <lineage>
        <taxon>Bacteria</taxon>
        <taxon>Bacillati</taxon>
        <taxon>Bacillota</taxon>
        <taxon>Bacilli</taxon>
        <taxon>Bacillales</taxon>
        <taxon>Caryophanaceae</taxon>
        <taxon>Planococcus</taxon>
    </lineage>
</organism>
<feature type="domain" description="Ribonucleotide reductase large subunit C-terminal" evidence="13">
    <location>
        <begin position="188"/>
        <end position="767"/>
    </location>
</feature>
<evidence type="ECO:0000256" key="3">
    <source>
        <dbReference type="ARBA" id="ARBA00022628"/>
    </source>
</evidence>
<feature type="domain" description="Ribonucleotide reductase large subunit N-terminal" evidence="12">
    <location>
        <begin position="127"/>
        <end position="181"/>
    </location>
</feature>
<evidence type="ECO:0000256" key="2">
    <source>
        <dbReference type="ARBA" id="ARBA00007405"/>
    </source>
</evidence>
<dbReference type="InterPro" id="IPR013344">
    <property type="entry name" value="RNR_NrdJ/NrdZ"/>
</dbReference>
<sequence length="852" mass="94850">MVSATNSVFTLKPEALNKDIEQFPQVHPITPDMSTTHKGVSRLVMIDRYSFKDTEKKTLKAGDFVVLTVKEDPKFPARGLGFIVSIDQAANQAKVWIEEDYRSAIDNQENSGDGIVVKSLDVIEKPLEVFYEQIAKRNATGLASVEVTEEKRQEWFSKFYEQLVGLKFIPAGRVLYGAGADTDVTYFNCYVMPFVADSREGISDHRKQVMEIMSRGGGVGTNGSTLRPRNTLARGVNGKSSGSVSWLDDIAKLTHLVEQGGSRRGAQMIMLADWHPDIVEFIISKMQNPRILRYLIENTEDETIKKLAKDKLKFKPLTEQETAMYQGVLNYRTIPGMGGFNEKIMRDAETKLRDGGTYSVHHEEFLTGANISITLTNDFMEAVENDADFDLRFPAVESYSKEEMAVYNEQWQEVGDVREWERLGHKVRTYRTMKARDLWNLINVCATYSAEPGIFFIDNANEKTNAKAYGQKVVATNPCGEQPLAPYSVCNLAAVNLAQFADPKTKTVDFDALKETVRVGVRMQDNVIDATPYFLEDNRIQALGERRVGLGVMGLADLLIYCDKEYGSPEGNELVDRIFKTIAVAAYEVSTELAAERGSFPFLEGETAEETASLRKAFTETGFMQGMPEEIRQGILENGIRNSHLLTVAPTGSTGTMVGVSTGLEPYYSFTYYRSGRLGKFIEVKADIVREYLKNNPEASEENLPQAFITSMDLAPEAHADVQCIIQRWIDSSISKTVNAPRGYTVDQVEGLYTRLYKGGAKGGTVYVDGSRDSQVLTLKAEENTFEEEAQEEVQTKRPIVLIDTIQDLRSTNVTIGSEVGDTCPVCRQGTVEEMGGCNTCTNCAAQLKCGL</sequence>
<evidence type="ECO:0000256" key="4">
    <source>
        <dbReference type="ARBA" id="ARBA00022634"/>
    </source>
</evidence>
<protein>
    <recommendedName>
        <fullName evidence="11">Vitamin B12-dependent ribonucleotide reductase</fullName>
        <ecNumber evidence="11">1.17.4.1</ecNumber>
    </recommendedName>
</protein>
<evidence type="ECO:0000259" key="13">
    <source>
        <dbReference type="Pfam" id="PF02867"/>
    </source>
</evidence>
<dbReference type="RefSeq" id="WP_071151767.1">
    <property type="nucleotide sequence ID" value="NZ_QQRT01000018.1"/>
</dbReference>
<evidence type="ECO:0000256" key="1">
    <source>
        <dbReference type="ARBA" id="ARBA00001922"/>
    </source>
</evidence>
<proteinExistence type="inferred from homology"/>
<dbReference type="Pfam" id="PF00317">
    <property type="entry name" value="Ribonuc_red_lgN"/>
    <property type="match status" value="1"/>
</dbReference>
<comment type="caution">
    <text evidence="14">The sequence shown here is derived from an EMBL/GenBank/DDBJ whole genome shotgun (WGS) entry which is preliminary data.</text>
</comment>
<keyword evidence="9 11" id="KW-0170">Cobalt</keyword>
<keyword evidence="5 11" id="KW-0547">Nucleotide-binding</keyword>
<dbReference type="NCBIfam" id="NF005991">
    <property type="entry name" value="PRK08115.1"/>
    <property type="match status" value="1"/>
</dbReference>
<evidence type="ECO:0000256" key="8">
    <source>
        <dbReference type="ARBA" id="ARBA00023157"/>
    </source>
</evidence>
<dbReference type="PANTHER" id="PTHR43371:SF1">
    <property type="entry name" value="RIBONUCLEOSIDE-DIPHOSPHATE REDUCTASE"/>
    <property type="match status" value="1"/>
</dbReference>
<evidence type="ECO:0000259" key="12">
    <source>
        <dbReference type="Pfam" id="PF00317"/>
    </source>
</evidence>
<keyword evidence="15" id="KW-1185">Reference proteome</keyword>
<dbReference type="NCBIfam" id="TIGR02504">
    <property type="entry name" value="NrdJ_Z"/>
    <property type="match status" value="1"/>
</dbReference>
<dbReference type="Proteomes" id="UP000242153">
    <property type="component" value="Unassembled WGS sequence"/>
</dbReference>
<evidence type="ECO:0000313" key="14">
    <source>
        <dbReference type="EMBL" id="OHX57158.1"/>
    </source>
</evidence>
<keyword evidence="6 11" id="KW-0560">Oxidoreductase</keyword>
<keyword evidence="8" id="KW-1015">Disulfide bond</keyword>
<evidence type="ECO:0000256" key="5">
    <source>
        <dbReference type="ARBA" id="ARBA00022741"/>
    </source>
</evidence>
<dbReference type="EMBL" id="MBQG01000002">
    <property type="protein sequence ID" value="OHX57158.1"/>
    <property type="molecule type" value="Genomic_DNA"/>
</dbReference>
<dbReference type="Pfam" id="PF02867">
    <property type="entry name" value="Ribonuc_red_lgC"/>
    <property type="match status" value="1"/>
</dbReference>
<dbReference type="InterPro" id="IPR050862">
    <property type="entry name" value="RdRp_reductase_class-2"/>
</dbReference>
<keyword evidence="4 11" id="KW-0237">DNA synthesis</keyword>
<name>A0ABX3D283_9BACL</name>
<dbReference type="EC" id="1.17.4.1" evidence="11"/>
<evidence type="ECO:0000256" key="11">
    <source>
        <dbReference type="RuleBase" id="RU364064"/>
    </source>
</evidence>
<evidence type="ECO:0000256" key="9">
    <source>
        <dbReference type="ARBA" id="ARBA00023285"/>
    </source>
</evidence>
<comment type="function">
    <text evidence="11">Catalyzes the reduction of ribonucleotides to deoxyribonucleotides. May function to provide a pool of deoxyribonucleotide precursors for DNA repair during oxygen limitation and/or for immediate growth after restoration of oxygen.</text>
</comment>
<evidence type="ECO:0000256" key="10">
    <source>
        <dbReference type="ARBA" id="ARBA00047754"/>
    </source>
</evidence>
<dbReference type="InterPro" id="IPR000788">
    <property type="entry name" value="RNR_lg_C"/>
</dbReference>
<dbReference type="CDD" id="cd02888">
    <property type="entry name" value="RNR_II_dimer"/>
    <property type="match status" value="1"/>
</dbReference>